<dbReference type="SUPFAM" id="SSF51126">
    <property type="entry name" value="Pectin lyase-like"/>
    <property type="match status" value="1"/>
</dbReference>
<dbReference type="EMBL" id="QPKB01000234">
    <property type="protein sequence ID" value="RWR97928.1"/>
    <property type="molecule type" value="Genomic_DNA"/>
</dbReference>
<dbReference type="EC" id="3.1.1.11" evidence="4"/>
<evidence type="ECO:0000256" key="3">
    <source>
        <dbReference type="ARBA" id="ARBA00008891"/>
    </source>
</evidence>
<comment type="subcellular location">
    <subcellularLocation>
        <location evidence="1">Secreted</location>
        <location evidence="1">Cell wall</location>
    </subcellularLocation>
</comment>
<dbReference type="UniPathway" id="UPA00545">
    <property type="reaction ID" value="UER00823"/>
</dbReference>
<dbReference type="GO" id="GO:0030599">
    <property type="term" value="F:pectinesterase activity"/>
    <property type="evidence" value="ECO:0007669"/>
    <property type="project" value="UniProtKB-EC"/>
</dbReference>
<evidence type="ECO:0000256" key="1">
    <source>
        <dbReference type="ARBA" id="ARBA00004191"/>
    </source>
</evidence>
<protein>
    <recommendedName>
        <fullName evidence="4">pectinesterase</fullName>
        <ecNumber evidence="4">3.1.1.11</ecNumber>
    </recommendedName>
</protein>
<evidence type="ECO:0000256" key="8">
    <source>
        <dbReference type="ARBA" id="ARBA00022801"/>
    </source>
</evidence>
<dbReference type="Proteomes" id="UP000283530">
    <property type="component" value="Unassembled WGS sequence"/>
</dbReference>
<dbReference type="Pfam" id="PF01095">
    <property type="entry name" value="Pectinesterase"/>
    <property type="match status" value="1"/>
</dbReference>
<feature type="domain" description="Pectinesterase catalytic" evidence="11">
    <location>
        <begin position="42"/>
        <end position="326"/>
    </location>
</feature>
<reference evidence="12 13" key="1">
    <citation type="journal article" date="2019" name="Nat. Plants">
        <title>Stout camphor tree genome fills gaps in understanding of flowering plant genome evolution.</title>
        <authorList>
            <person name="Chaw S.M."/>
            <person name="Liu Y.C."/>
            <person name="Wu Y.W."/>
            <person name="Wang H.Y."/>
            <person name="Lin C.I."/>
            <person name="Wu C.S."/>
            <person name="Ke H.M."/>
            <person name="Chang L.Y."/>
            <person name="Hsu C.Y."/>
            <person name="Yang H.T."/>
            <person name="Sudianto E."/>
            <person name="Hsu M.H."/>
            <person name="Wu K.P."/>
            <person name="Wang L.N."/>
            <person name="Leebens-Mack J.H."/>
            <person name="Tsai I.J."/>
        </authorList>
    </citation>
    <scope>NUCLEOTIDE SEQUENCE [LARGE SCALE GENOMIC DNA]</scope>
    <source>
        <strain evidence="13">cv. Chaw 1501</strain>
        <tissue evidence="12">Young leaves</tissue>
    </source>
</reference>
<gene>
    <name evidence="12" type="ORF">CKAN_02739900</name>
</gene>
<organism evidence="12 13">
    <name type="scientific">Cinnamomum micranthum f. kanehirae</name>
    <dbReference type="NCBI Taxonomy" id="337451"/>
    <lineage>
        <taxon>Eukaryota</taxon>
        <taxon>Viridiplantae</taxon>
        <taxon>Streptophyta</taxon>
        <taxon>Embryophyta</taxon>
        <taxon>Tracheophyta</taxon>
        <taxon>Spermatophyta</taxon>
        <taxon>Magnoliopsida</taxon>
        <taxon>Magnoliidae</taxon>
        <taxon>Laurales</taxon>
        <taxon>Lauraceae</taxon>
        <taxon>Cinnamomum</taxon>
    </lineage>
</organism>
<evidence type="ECO:0000313" key="13">
    <source>
        <dbReference type="Proteomes" id="UP000283530"/>
    </source>
</evidence>
<comment type="pathway">
    <text evidence="2">Glycan metabolism; pectin degradation; 2-dehydro-3-deoxy-D-gluconate from pectin: step 1/5.</text>
</comment>
<evidence type="ECO:0000259" key="11">
    <source>
        <dbReference type="Pfam" id="PF01095"/>
    </source>
</evidence>
<accession>A0A3S3RAN4</accession>
<sequence length="336" mass="37391">MAGNLDFKTTLFFVLMMKMMSFMVVAQLEPKLVQAESKPRIVTVRQDGTGDFKTIMDAVNTIPEGNTQRTILRIAPGFYKEKVFVNRSKPFVTFYGDDPRSNPVISYGATAAQVGTWDSATVAVESEYFMAANIIFENSAPMPDPGAEGGQAVAMRISGDKGAFYNCRFLGYQDTLLDDVGMHYFQDCFIQGMVDFIFGKGRSMYLKCEIHSVANSVTAITAQGRAGTEDNGFVFINCMISGIGNAFLGRAWKDSSRVIMAYTYMSELINEKGWDNFGHPEYNDKLFYAEYNCTGPGAVTSKRAPYTKLLNDEEVKPFLSKTFINADVWLLPAPKF</sequence>
<evidence type="ECO:0000256" key="6">
    <source>
        <dbReference type="ARBA" id="ARBA00022525"/>
    </source>
</evidence>
<keyword evidence="13" id="KW-1185">Reference proteome</keyword>
<evidence type="ECO:0000313" key="12">
    <source>
        <dbReference type="EMBL" id="RWR97928.1"/>
    </source>
</evidence>
<comment type="caution">
    <text evidence="12">The sequence shown here is derived from an EMBL/GenBank/DDBJ whole genome shotgun (WGS) entry which is preliminary data.</text>
</comment>
<keyword evidence="5" id="KW-0134">Cell wall</keyword>
<comment type="similarity">
    <text evidence="3">Belongs to the pectinesterase family.</text>
</comment>
<name>A0A3S3RAN4_9MAGN</name>
<dbReference type="PANTHER" id="PTHR31321">
    <property type="entry name" value="ACYL-COA THIOESTER HYDROLASE YBHC-RELATED"/>
    <property type="match status" value="1"/>
</dbReference>
<keyword evidence="9" id="KW-0063">Aspartyl esterase</keyword>
<dbReference type="GO" id="GO:0042545">
    <property type="term" value="P:cell wall modification"/>
    <property type="evidence" value="ECO:0007669"/>
    <property type="project" value="InterPro"/>
</dbReference>
<dbReference type="OrthoDB" id="2019149at2759"/>
<dbReference type="GO" id="GO:0045490">
    <property type="term" value="P:pectin catabolic process"/>
    <property type="evidence" value="ECO:0007669"/>
    <property type="project" value="UniProtKB-UniPathway"/>
</dbReference>
<dbReference type="InterPro" id="IPR000070">
    <property type="entry name" value="Pectinesterase_cat"/>
</dbReference>
<evidence type="ECO:0000256" key="7">
    <source>
        <dbReference type="ARBA" id="ARBA00022729"/>
    </source>
</evidence>
<keyword evidence="8" id="KW-0378">Hydrolase</keyword>
<dbReference type="STRING" id="337451.A0A3S3RAN4"/>
<keyword evidence="6" id="KW-0964">Secreted</keyword>
<feature type="signal peptide" evidence="10">
    <location>
        <begin position="1"/>
        <end position="26"/>
    </location>
</feature>
<evidence type="ECO:0000256" key="5">
    <source>
        <dbReference type="ARBA" id="ARBA00022512"/>
    </source>
</evidence>
<dbReference type="Gene3D" id="2.160.20.10">
    <property type="entry name" value="Single-stranded right-handed beta-helix, Pectin lyase-like"/>
    <property type="match status" value="1"/>
</dbReference>
<keyword evidence="7 10" id="KW-0732">Signal</keyword>
<evidence type="ECO:0000256" key="2">
    <source>
        <dbReference type="ARBA" id="ARBA00005184"/>
    </source>
</evidence>
<proteinExistence type="inferred from homology"/>
<dbReference type="InterPro" id="IPR011050">
    <property type="entry name" value="Pectin_lyase_fold/virulence"/>
</dbReference>
<evidence type="ECO:0000256" key="4">
    <source>
        <dbReference type="ARBA" id="ARBA00013229"/>
    </source>
</evidence>
<dbReference type="PANTHER" id="PTHR31321:SF126">
    <property type="entry name" value="PECTINESTERASE"/>
    <property type="match status" value="1"/>
</dbReference>
<feature type="chain" id="PRO_5018588544" description="pectinesterase" evidence="10">
    <location>
        <begin position="27"/>
        <end position="336"/>
    </location>
</feature>
<dbReference type="FunFam" id="2.160.20.10:FF:000008">
    <property type="entry name" value="Pectinesterase"/>
    <property type="match status" value="1"/>
</dbReference>
<evidence type="ECO:0000256" key="9">
    <source>
        <dbReference type="ARBA" id="ARBA00023085"/>
    </source>
</evidence>
<dbReference type="AlphaFoldDB" id="A0A3S3RAN4"/>
<dbReference type="InterPro" id="IPR012334">
    <property type="entry name" value="Pectin_lyas_fold"/>
</dbReference>
<evidence type="ECO:0000256" key="10">
    <source>
        <dbReference type="SAM" id="SignalP"/>
    </source>
</evidence>